<keyword evidence="2" id="KW-0813">Transport</keyword>
<dbReference type="GO" id="GO:0034040">
    <property type="term" value="F:ATPase-coupled lipid transmembrane transporter activity"/>
    <property type="evidence" value="ECO:0007669"/>
    <property type="project" value="TreeGrafter"/>
</dbReference>
<feature type="domain" description="ABC transmembrane type-1" evidence="12">
    <location>
        <begin position="35"/>
        <end position="318"/>
    </location>
</feature>
<dbReference type="InterPro" id="IPR017871">
    <property type="entry name" value="ABC_transporter-like_CS"/>
</dbReference>
<dbReference type="PANTHER" id="PTHR24221">
    <property type="entry name" value="ATP-BINDING CASSETTE SUB-FAMILY B"/>
    <property type="match status" value="1"/>
</dbReference>
<dbReference type="SUPFAM" id="SSF52540">
    <property type="entry name" value="P-loop containing nucleoside triphosphate hydrolases"/>
    <property type="match status" value="1"/>
</dbReference>
<dbReference type="PANTHER" id="PTHR24221:SF654">
    <property type="entry name" value="ATP-BINDING CASSETTE SUB-FAMILY B MEMBER 6"/>
    <property type="match status" value="1"/>
</dbReference>
<dbReference type="AlphaFoldDB" id="A0AAC9YSB9"/>
<dbReference type="InterPro" id="IPR036640">
    <property type="entry name" value="ABC1_TM_sf"/>
</dbReference>
<name>A0AAC9YSB9_9ACTN</name>
<dbReference type="PROSITE" id="PS50893">
    <property type="entry name" value="ABC_TRANSPORTER_2"/>
    <property type="match status" value="1"/>
</dbReference>
<comment type="similarity">
    <text evidence="9">Belongs to the ABC transporter superfamily. Lipid exporter (TC 3.A.1.106) family.</text>
</comment>
<evidence type="ECO:0000256" key="8">
    <source>
        <dbReference type="ARBA" id="ARBA00023136"/>
    </source>
</evidence>
<protein>
    <submittedName>
        <fullName evidence="13">ABC-type multidrug transport system, ATPase and permease components</fullName>
    </submittedName>
</protein>
<evidence type="ECO:0000256" key="7">
    <source>
        <dbReference type="ARBA" id="ARBA00022989"/>
    </source>
</evidence>
<keyword evidence="8 10" id="KW-0472">Membrane</keyword>
<dbReference type="SMART" id="SM00382">
    <property type="entry name" value="AAA"/>
    <property type="match status" value="1"/>
</dbReference>
<dbReference type="InterPro" id="IPR003593">
    <property type="entry name" value="AAA+_ATPase"/>
</dbReference>
<evidence type="ECO:0000256" key="9">
    <source>
        <dbReference type="ARBA" id="ARBA00061644"/>
    </source>
</evidence>
<evidence type="ECO:0000256" key="6">
    <source>
        <dbReference type="ARBA" id="ARBA00022840"/>
    </source>
</evidence>
<gene>
    <name evidence="13" type="ORF">A1s21148_00395</name>
</gene>
<keyword evidence="3" id="KW-1003">Cell membrane</keyword>
<dbReference type="Gene3D" id="1.20.1560.10">
    <property type="entry name" value="ABC transporter type 1, transmembrane domain"/>
    <property type="match status" value="1"/>
</dbReference>
<dbReference type="InterPro" id="IPR003439">
    <property type="entry name" value="ABC_transporter-like_ATP-bd"/>
</dbReference>
<evidence type="ECO:0000256" key="10">
    <source>
        <dbReference type="SAM" id="Phobius"/>
    </source>
</evidence>
<dbReference type="Gene3D" id="3.40.50.300">
    <property type="entry name" value="P-loop containing nucleotide triphosphate hydrolases"/>
    <property type="match status" value="1"/>
</dbReference>
<feature type="transmembrane region" description="Helical" evidence="10">
    <location>
        <begin position="154"/>
        <end position="176"/>
    </location>
</feature>
<dbReference type="GO" id="GO:0005886">
    <property type="term" value="C:plasma membrane"/>
    <property type="evidence" value="ECO:0007669"/>
    <property type="project" value="UniProtKB-SubCell"/>
</dbReference>
<feature type="transmembrane region" description="Helical" evidence="10">
    <location>
        <begin position="309"/>
        <end position="328"/>
    </location>
</feature>
<feature type="transmembrane region" description="Helical" evidence="10">
    <location>
        <begin position="182"/>
        <end position="212"/>
    </location>
</feature>
<dbReference type="GO" id="GO:0016887">
    <property type="term" value="F:ATP hydrolysis activity"/>
    <property type="evidence" value="ECO:0007669"/>
    <property type="project" value="InterPro"/>
</dbReference>
<dbReference type="InterPro" id="IPR039421">
    <property type="entry name" value="Type_1_exporter"/>
</dbReference>
<comment type="subcellular location">
    <subcellularLocation>
        <location evidence="1">Cell membrane</location>
        <topology evidence="1">Multi-pass membrane protein</topology>
    </subcellularLocation>
</comment>
<proteinExistence type="inferred from homology"/>
<organism evidence="13 14">
    <name type="scientific">Candidatus Planktophila lacus</name>
    <dbReference type="NCBI Taxonomy" id="1884913"/>
    <lineage>
        <taxon>Bacteria</taxon>
        <taxon>Bacillati</taxon>
        <taxon>Actinomycetota</taxon>
        <taxon>Actinomycetes</taxon>
        <taxon>Candidatus Nanopelagicales</taxon>
        <taxon>Candidatus Nanopelagicaceae</taxon>
        <taxon>Candidatus Planktophila</taxon>
    </lineage>
</organism>
<keyword evidence="7 10" id="KW-1133">Transmembrane helix</keyword>
<evidence type="ECO:0000313" key="14">
    <source>
        <dbReference type="Proteomes" id="UP000217144"/>
    </source>
</evidence>
<dbReference type="GO" id="GO:0005524">
    <property type="term" value="F:ATP binding"/>
    <property type="evidence" value="ECO:0007669"/>
    <property type="project" value="UniProtKB-KW"/>
</dbReference>
<keyword evidence="6" id="KW-0067">ATP-binding</keyword>
<dbReference type="GO" id="GO:0140359">
    <property type="term" value="F:ABC-type transporter activity"/>
    <property type="evidence" value="ECO:0007669"/>
    <property type="project" value="InterPro"/>
</dbReference>
<dbReference type="KEGG" id="plan:A1s21148_00395"/>
<dbReference type="InterPro" id="IPR011527">
    <property type="entry name" value="ABC1_TM_dom"/>
</dbReference>
<evidence type="ECO:0000256" key="2">
    <source>
        <dbReference type="ARBA" id="ARBA00022448"/>
    </source>
</evidence>
<dbReference type="Pfam" id="PF00005">
    <property type="entry name" value="ABC_tran"/>
    <property type="match status" value="1"/>
</dbReference>
<dbReference type="EMBL" id="CP016769">
    <property type="protein sequence ID" value="ASY11289.1"/>
    <property type="molecule type" value="Genomic_DNA"/>
</dbReference>
<evidence type="ECO:0000256" key="3">
    <source>
        <dbReference type="ARBA" id="ARBA00022475"/>
    </source>
</evidence>
<dbReference type="FunFam" id="3.40.50.300:FF:000299">
    <property type="entry name" value="ABC transporter ATP-binding protein/permease"/>
    <property type="match status" value="1"/>
</dbReference>
<evidence type="ECO:0000256" key="4">
    <source>
        <dbReference type="ARBA" id="ARBA00022692"/>
    </source>
</evidence>
<reference evidence="13 14" key="1">
    <citation type="submission" date="2016-07" db="EMBL/GenBank/DDBJ databases">
        <title>High microdiversification within the ubiquitous acI lineage of Actinobacteria.</title>
        <authorList>
            <person name="Neuenschwander S.M."/>
            <person name="Salcher M."/>
            <person name="Ghai R."/>
            <person name="Pernthaler J."/>
        </authorList>
    </citation>
    <scope>NUCLEOTIDE SEQUENCE [LARGE SCALE GENOMIC DNA]</scope>
    <source>
        <strain evidence="13">MMS-21-148</strain>
    </source>
</reference>
<keyword evidence="14" id="KW-1185">Reference proteome</keyword>
<evidence type="ECO:0000256" key="5">
    <source>
        <dbReference type="ARBA" id="ARBA00022741"/>
    </source>
</evidence>
<evidence type="ECO:0000313" key="13">
    <source>
        <dbReference type="EMBL" id="ASY11289.1"/>
    </source>
</evidence>
<feature type="transmembrane region" description="Helical" evidence="10">
    <location>
        <begin position="283"/>
        <end position="303"/>
    </location>
</feature>
<evidence type="ECO:0000259" key="11">
    <source>
        <dbReference type="PROSITE" id="PS50893"/>
    </source>
</evidence>
<dbReference type="PROSITE" id="PS50929">
    <property type="entry name" value="ABC_TM1F"/>
    <property type="match status" value="1"/>
</dbReference>
<keyword evidence="4 10" id="KW-0812">Transmembrane</keyword>
<feature type="transmembrane region" description="Helical" evidence="10">
    <location>
        <begin position="33"/>
        <end position="58"/>
    </location>
</feature>
<accession>A0AAC9YSB9</accession>
<dbReference type="InterPro" id="IPR027417">
    <property type="entry name" value="P-loop_NTPase"/>
</dbReference>
<feature type="transmembrane region" description="Helical" evidence="10">
    <location>
        <begin position="89"/>
        <end position="114"/>
    </location>
</feature>
<evidence type="ECO:0000256" key="1">
    <source>
        <dbReference type="ARBA" id="ARBA00004651"/>
    </source>
</evidence>
<dbReference type="SUPFAM" id="SSF90123">
    <property type="entry name" value="ABC transporter transmembrane region"/>
    <property type="match status" value="1"/>
</dbReference>
<keyword evidence="5" id="KW-0547">Nucleotide-binding</keyword>
<dbReference type="PROSITE" id="PS00211">
    <property type="entry name" value="ABC_TRANSPORTER_1"/>
    <property type="match status" value="1"/>
</dbReference>
<evidence type="ECO:0000259" key="12">
    <source>
        <dbReference type="PROSITE" id="PS50929"/>
    </source>
</evidence>
<sequence>MNFTSHLKQVKLDLRSNTVIRCLRTLSLKDQKLVFAVLLIQVFLSLLDLAGVVIVGLLGSLTISGVGSNQPGDRVIAFLKFLRLSDNSFQFQVGALGILAATLLTSKTLISLYFSRRTLYFLSRSGARLSSILLSKLLGQNLLKIQERSIAETLYAVTHGVSVINIGVIGAAVYLISDISLLIILGAGLFVVDTTIAISTLLMFTLVAFTLYKRMHVSMKNMGVNFADISVVRSERITEIMNSYRELVVKNRRSYYSNEVARMQTKLADLSAGISFLSNISKYVIELTVVIGSLVIAAVQFSTQTATHAVAVLSIFLAASTRIAPAVLRVQQGLLQMKGSIGIAAPTLKLLEDLGNEESIEKTTDEIDFEHKGFVANALLEKVSLTYPGKAMPAISNIDLKIEEGSIIALVGPSGAGKTTLVDVLLGILQQESGTVAISGMEPLLAISSWPGALGYVPQDVVISNGTIRENICMGYPIDIATDDLIIEALDIAQLTNFVRSLPLGLDTPVGDRGTKISGGQRQRLGIARAMFTKPRFLVLDEATSALDGETEANIADAIQNMKGKATVIMIAHRLSTVREADKLIYLENGKIVATGTFEEVRRTVPDFDRQAQLMGL</sequence>
<feature type="domain" description="ABC transporter" evidence="11">
    <location>
        <begin position="380"/>
        <end position="614"/>
    </location>
</feature>
<dbReference type="Proteomes" id="UP000217144">
    <property type="component" value="Chromosome"/>
</dbReference>